<dbReference type="SMART" id="SM00249">
    <property type="entry name" value="PHD"/>
    <property type="match status" value="1"/>
</dbReference>
<sequence>MGRKKQVRPHRSVGILERQASEAQSNGENEITPEKEEVTDSNEPFYVETDRSSWDSEEYYDVSEVVLSNLSVSKEFYNYTLNKEFYADSRRLFRFRLSNVNEHLGRLKLGHWPILSSSSICLQFVEKYMTEGMERESVIVSGTFDGPDEGVTGLVHLVSLKLLTIRPILEVTFSEYMSSIRFRVEIMRSMFDECESLLDNTRQLWKKSMMSVMAWLRPEIMTSEARYGYIAAADTDVDAIMVPVNDSSSLRKRARFDISSFYEAIKPPKEAPMLEDNVPDLLPDLRPYQRRAAYWMVQREKGAHECIGGSEINQTVSPLCMPLNLIDTCRRIYYNPFSGNVSLHPIHSLPYVSGGILADEMGLGKTVELLACIFAHRMSSSEVADCSYKMQVEGGQNNHFKRLKRERVECVCGAVTESYRYKGLWVQCDICDAWQHADCVGYSSKRKNSKTRKVTEDGREECTKGNSRKHAKRKNNIKIVEMDGDYICQTCSKLIQATESPVAAGATLIVCPTSILPQWHAEIIRHTNPGSLKTCVYEGVRYNSFSDECVTDINELLSADIVLTTYDVLKEDLPHDSERHEGDQRSMRYEKRYPVVPTLLTRILWWRICMDEAQMVESNAAAATELALRLHAKHRWCITGTPIQQKLDDLYGLLRFLQASPFDVVRWWTDIICEPYERGDSGAMLFTHNFFKQLMWRSSKVQIREELQLPPQEECISWLVPLTN</sequence>
<evidence type="ECO:0000256" key="1">
    <source>
        <dbReference type="ARBA" id="ARBA00022723"/>
    </source>
</evidence>
<evidence type="ECO:0000256" key="4">
    <source>
        <dbReference type="SAM" id="MobiDB-lite"/>
    </source>
</evidence>
<dbReference type="SMART" id="SM00487">
    <property type="entry name" value="DEXDc"/>
    <property type="match status" value="1"/>
</dbReference>
<organism evidence="6 7">
    <name type="scientific">Abeliophyllum distichum</name>
    <dbReference type="NCBI Taxonomy" id="126358"/>
    <lineage>
        <taxon>Eukaryota</taxon>
        <taxon>Viridiplantae</taxon>
        <taxon>Streptophyta</taxon>
        <taxon>Embryophyta</taxon>
        <taxon>Tracheophyta</taxon>
        <taxon>Spermatophyta</taxon>
        <taxon>Magnoliopsida</taxon>
        <taxon>eudicotyledons</taxon>
        <taxon>Gunneridae</taxon>
        <taxon>Pentapetalae</taxon>
        <taxon>asterids</taxon>
        <taxon>lamiids</taxon>
        <taxon>Lamiales</taxon>
        <taxon>Oleaceae</taxon>
        <taxon>Forsythieae</taxon>
        <taxon>Abeliophyllum</taxon>
    </lineage>
</organism>
<dbReference type="GO" id="GO:0008270">
    <property type="term" value="F:zinc ion binding"/>
    <property type="evidence" value="ECO:0007669"/>
    <property type="project" value="UniProtKB-KW"/>
</dbReference>
<evidence type="ECO:0000313" key="6">
    <source>
        <dbReference type="EMBL" id="KAL2526857.1"/>
    </source>
</evidence>
<dbReference type="InterPro" id="IPR001965">
    <property type="entry name" value="Znf_PHD"/>
</dbReference>
<evidence type="ECO:0000259" key="5">
    <source>
        <dbReference type="PROSITE" id="PS51192"/>
    </source>
</evidence>
<accession>A0ABD1UP73</accession>
<keyword evidence="7" id="KW-1185">Reference proteome</keyword>
<proteinExistence type="predicted"/>
<feature type="domain" description="Helicase ATP-binding" evidence="5">
    <location>
        <begin position="467"/>
        <end position="660"/>
    </location>
</feature>
<reference evidence="7" key="1">
    <citation type="submission" date="2024-07" db="EMBL/GenBank/DDBJ databases">
        <title>Two chromosome-level genome assemblies of Korean endemic species Abeliophyllum distichum and Forsythia ovata (Oleaceae).</title>
        <authorList>
            <person name="Jang H."/>
        </authorList>
    </citation>
    <scope>NUCLEOTIDE SEQUENCE [LARGE SCALE GENOMIC DNA]</scope>
</reference>
<feature type="region of interest" description="Disordered" evidence="4">
    <location>
        <begin position="1"/>
        <end position="43"/>
    </location>
</feature>
<dbReference type="CDD" id="cd15517">
    <property type="entry name" value="PHD_TCF19_like"/>
    <property type="match status" value="1"/>
</dbReference>
<dbReference type="SUPFAM" id="SSF52540">
    <property type="entry name" value="P-loop containing nucleoside triphosphate hydrolases"/>
    <property type="match status" value="1"/>
</dbReference>
<dbReference type="Pfam" id="PF00628">
    <property type="entry name" value="PHD"/>
    <property type="match status" value="1"/>
</dbReference>
<keyword evidence="1" id="KW-0479">Metal-binding</keyword>
<dbReference type="InterPro" id="IPR019787">
    <property type="entry name" value="Znf_PHD-finger"/>
</dbReference>
<dbReference type="InterPro" id="IPR014001">
    <property type="entry name" value="Helicase_ATP-bd"/>
</dbReference>
<dbReference type="InterPro" id="IPR011011">
    <property type="entry name" value="Znf_FYVE_PHD"/>
</dbReference>
<dbReference type="PANTHER" id="PTHR45865">
    <property type="entry name" value="E3 UBIQUITIN-PROTEIN LIGASE SHPRH FAMILY MEMBER"/>
    <property type="match status" value="1"/>
</dbReference>
<dbReference type="Gene3D" id="3.30.40.10">
    <property type="entry name" value="Zinc/RING finger domain, C3HC4 (zinc finger)"/>
    <property type="match status" value="1"/>
</dbReference>
<dbReference type="PANTHER" id="PTHR45865:SF1">
    <property type="entry name" value="E3 UBIQUITIN-PROTEIN LIGASE SHPRH"/>
    <property type="match status" value="1"/>
</dbReference>
<dbReference type="InterPro" id="IPR038718">
    <property type="entry name" value="SNF2-like_sf"/>
</dbReference>
<evidence type="ECO:0000313" key="7">
    <source>
        <dbReference type="Proteomes" id="UP001604336"/>
    </source>
</evidence>
<dbReference type="Gene3D" id="3.40.50.10810">
    <property type="entry name" value="Tandem AAA-ATPase domain"/>
    <property type="match status" value="2"/>
</dbReference>
<dbReference type="InterPro" id="IPR000330">
    <property type="entry name" value="SNF2_N"/>
</dbReference>
<dbReference type="EMBL" id="JBFOLK010000003">
    <property type="protein sequence ID" value="KAL2526857.1"/>
    <property type="molecule type" value="Genomic_DNA"/>
</dbReference>
<evidence type="ECO:0000256" key="3">
    <source>
        <dbReference type="ARBA" id="ARBA00022833"/>
    </source>
</evidence>
<evidence type="ECO:0000256" key="2">
    <source>
        <dbReference type="ARBA" id="ARBA00022771"/>
    </source>
</evidence>
<dbReference type="Proteomes" id="UP001604336">
    <property type="component" value="Unassembled WGS sequence"/>
</dbReference>
<dbReference type="AlphaFoldDB" id="A0ABD1UP73"/>
<dbReference type="SUPFAM" id="SSF57903">
    <property type="entry name" value="FYVE/PHD zinc finger"/>
    <property type="match status" value="1"/>
</dbReference>
<comment type="caution">
    <text evidence="6">The sequence shown here is derived from an EMBL/GenBank/DDBJ whole genome shotgun (WGS) entry which is preliminary data.</text>
</comment>
<name>A0ABD1UP73_9LAMI</name>
<keyword evidence="2" id="KW-0863">Zinc-finger</keyword>
<keyword evidence="3" id="KW-0862">Zinc</keyword>
<dbReference type="PROSITE" id="PS51192">
    <property type="entry name" value="HELICASE_ATP_BIND_1"/>
    <property type="match status" value="1"/>
</dbReference>
<feature type="compositionally biased region" description="Basic residues" evidence="4">
    <location>
        <begin position="1"/>
        <end position="11"/>
    </location>
</feature>
<dbReference type="InterPro" id="IPR052583">
    <property type="entry name" value="ATP-helicase/E3_Ub-Ligase"/>
</dbReference>
<dbReference type="CDD" id="cd18070">
    <property type="entry name" value="DEXQc_SHPRH"/>
    <property type="match status" value="1"/>
</dbReference>
<dbReference type="Pfam" id="PF00176">
    <property type="entry name" value="SNF2-rel_dom"/>
    <property type="match status" value="1"/>
</dbReference>
<protein>
    <submittedName>
        <fullName evidence="6">Zinc ion binding</fullName>
    </submittedName>
</protein>
<gene>
    <name evidence="6" type="ORF">Adt_11911</name>
</gene>
<dbReference type="InterPro" id="IPR013083">
    <property type="entry name" value="Znf_RING/FYVE/PHD"/>
</dbReference>
<dbReference type="InterPro" id="IPR027417">
    <property type="entry name" value="P-loop_NTPase"/>
</dbReference>